<keyword evidence="2" id="KW-0520">NAD</keyword>
<feature type="domain" description="Deacetylase sirtuin-type" evidence="5">
    <location>
        <begin position="55"/>
        <end position="369"/>
    </location>
</feature>
<reference evidence="6 7" key="1">
    <citation type="journal article" date="2023" name="Commun. Biol.">
        <title>Genome analysis of Parmales, the sister group of diatoms, reveals the evolutionary specialization of diatoms from phago-mixotrophs to photoautotrophs.</title>
        <authorList>
            <person name="Ban H."/>
            <person name="Sato S."/>
            <person name="Yoshikawa S."/>
            <person name="Yamada K."/>
            <person name="Nakamura Y."/>
            <person name="Ichinomiya M."/>
            <person name="Sato N."/>
            <person name="Blanc-Mathieu R."/>
            <person name="Endo H."/>
            <person name="Kuwata A."/>
            <person name="Ogata H."/>
        </authorList>
    </citation>
    <scope>NUCLEOTIDE SEQUENCE [LARGE SCALE GENOMIC DNA]</scope>
</reference>
<evidence type="ECO:0000259" key="5">
    <source>
        <dbReference type="PROSITE" id="PS50305"/>
    </source>
</evidence>
<accession>A0ABQ6MBV9</accession>
<dbReference type="InterPro" id="IPR003000">
    <property type="entry name" value="Sirtuin"/>
</dbReference>
<feature type="binding site" evidence="3">
    <location>
        <position position="208"/>
    </location>
    <ligand>
        <name>Zn(2+)</name>
        <dbReference type="ChEBI" id="CHEBI:29105"/>
    </ligand>
</feature>
<evidence type="ECO:0000256" key="1">
    <source>
        <dbReference type="ARBA" id="ARBA00022679"/>
    </source>
</evidence>
<keyword evidence="7" id="KW-1185">Reference proteome</keyword>
<dbReference type="InterPro" id="IPR050134">
    <property type="entry name" value="NAD-dep_sirtuin_deacylases"/>
</dbReference>
<dbReference type="SUPFAM" id="SSF52467">
    <property type="entry name" value="DHS-like NAD/FAD-binding domain"/>
    <property type="match status" value="1"/>
</dbReference>
<dbReference type="PROSITE" id="PS50305">
    <property type="entry name" value="SIRTUIN"/>
    <property type="match status" value="1"/>
</dbReference>
<gene>
    <name evidence="6" type="ORF">TeGR_g4483</name>
</gene>
<dbReference type="InterPro" id="IPR026591">
    <property type="entry name" value="Sirtuin_cat_small_dom_sf"/>
</dbReference>
<evidence type="ECO:0000256" key="3">
    <source>
        <dbReference type="PROSITE-ProRule" id="PRU00236"/>
    </source>
</evidence>
<feature type="active site" description="Proton acceptor" evidence="3">
    <location>
        <position position="197"/>
    </location>
</feature>
<dbReference type="Gene3D" id="3.40.50.1220">
    <property type="entry name" value="TPP-binding domain"/>
    <property type="match status" value="1"/>
</dbReference>
<keyword evidence="3" id="KW-0862">Zinc</keyword>
<sequence length="369" mass="38885">MRASIVTASLALCSSLRAPSLAPAGSLGASRALAATASYARHTSKLLRPTTPPPPPPPSLSAAELAACADTVSAYLDRCGGKVVLLTGAGISVDSGIPDYRGPKGSYYTNHRPITHDEYVSTKTTAHLQRYWSRSLVGYDRFAMAKPNSAHIAMAELQRAGRFGVSFGSPPSHVSTITQNVDELHQAAGSTHVVNLHGSGHDMVCLSCGEKTKRAAFHERLAAANPALMETIERFDGDPSGDGVEEPELRPDGDADLQGVDVSSMKIEGCRSCGGLLKPDVVFFGAQVPKDDVQLCYDACDAAEGMVVAGSSLTVYSAFRFVRHMLGAGKQVMVVNVGETRADGMEGVIRVNAHVGDVFSELAKRAKSS</sequence>
<feature type="region of interest" description="Disordered" evidence="4">
    <location>
        <begin position="235"/>
        <end position="257"/>
    </location>
</feature>
<dbReference type="PANTHER" id="PTHR11085">
    <property type="entry name" value="NAD-DEPENDENT PROTEIN DEACYLASE SIRTUIN-5, MITOCHONDRIAL-RELATED"/>
    <property type="match status" value="1"/>
</dbReference>
<protein>
    <recommendedName>
        <fullName evidence="5">Deacetylase sirtuin-type domain-containing protein</fullName>
    </recommendedName>
</protein>
<keyword evidence="1" id="KW-0808">Transferase</keyword>
<feature type="binding site" evidence="3">
    <location>
        <position position="205"/>
    </location>
    <ligand>
        <name>Zn(2+)</name>
        <dbReference type="ChEBI" id="CHEBI:29105"/>
    </ligand>
</feature>
<keyword evidence="3" id="KW-0479">Metal-binding</keyword>
<dbReference type="Proteomes" id="UP001165060">
    <property type="component" value="Unassembled WGS sequence"/>
</dbReference>
<dbReference type="Pfam" id="PF02146">
    <property type="entry name" value="SIR2"/>
    <property type="match status" value="1"/>
</dbReference>
<dbReference type="InterPro" id="IPR029035">
    <property type="entry name" value="DHS-like_NAD/FAD-binding_dom"/>
</dbReference>
<dbReference type="PANTHER" id="PTHR11085:SF10">
    <property type="entry name" value="NAD-DEPENDENT PROTEIN DEACYLASE SIRTUIN-5, MITOCHONDRIAL-RELATED"/>
    <property type="match status" value="1"/>
</dbReference>
<evidence type="ECO:0000256" key="2">
    <source>
        <dbReference type="ARBA" id="ARBA00023027"/>
    </source>
</evidence>
<dbReference type="EMBL" id="BRYB01000126">
    <property type="protein sequence ID" value="GMI23453.1"/>
    <property type="molecule type" value="Genomic_DNA"/>
</dbReference>
<feature type="binding site" evidence="3">
    <location>
        <position position="270"/>
    </location>
    <ligand>
        <name>Zn(2+)</name>
        <dbReference type="ChEBI" id="CHEBI:29105"/>
    </ligand>
</feature>
<evidence type="ECO:0000256" key="4">
    <source>
        <dbReference type="SAM" id="MobiDB-lite"/>
    </source>
</evidence>
<evidence type="ECO:0000313" key="6">
    <source>
        <dbReference type="EMBL" id="GMI23453.1"/>
    </source>
</evidence>
<proteinExistence type="predicted"/>
<organism evidence="6 7">
    <name type="scientific">Tetraparma gracilis</name>
    <dbReference type="NCBI Taxonomy" id="2962635"/>
    <lineage>
        <taxon>Eukaryota</taxon>
        <taxon>Sar</taxon>
        <taxon>Stramenopiles</taxon>
        <taxon>Ochrophyta</taxon>
        <taxon>Bolidophyceae</taxon>
        <taxon>Parmales</taxon>
        <taxon>Triparmaceae</taxon>
        <taxon>Tetraparma</taxon>
    </lineage>
</organism>
<name>A0ABQ6MBV9_9STRA</name>
<comment type="caution">
    <text evidence="6">The sequence shown here is derived from an EMBL/GenBank/DDBJ whole genome shotgun (WGS) entry which is preliminary data.</text>
</comment>
<evidence type="ECO:0000313" key="7">
    <source>
        <dbReference type="Proteomes" id="UP001165060"/>
    </source>
</evidence>
<dbReference type="InterPro" id="IPR026590">
    <property type="entry name" value="Ssirtuin_cat_dom"/>
</dbReference>
<feature type="binding site" evidence="3">
    <location>
        <position position="273"/>
    </location>
    <ligand>
        <name>Zn(2+)</name>
        <dbReference type="ChEBI" id="CHEBI:29105"/>
    </ligand>
</feature>
<dbReference type="Gene3D" id="3.30.1600.10">
    <property type="entry name" value="SIR2/SIRT2 'Small Domain"/>
    <property type="match status" value="1"/>
</dbReference>